<dbReference type="GO" id="GO:0003677">
    <property type="term" value="F:DNA binding"/>
    <property type="evidence" value="ECO:0007669"/>
    <property type="project" value="UniProtKB-KW"/>
</dbReference>
<evidence type="ECO:0000313" key="3">
    <source>
        <dbReference type="EMBL" id="KAF2032529.1"/>
    </source>
</evidence>
<feature type="domain" description="HTH CENPB-type" evidence="2">
    <location>
        <begin position="69"/>
        <end position="132"/>
    </location>
</feature>
<dbReference type="OrthoDB" id="3782394at2759"/>
<dbReference type="Proteomes" id="UP000799777">
    <property type="component" value="Unassembled WGS sequence"/>
</dbReference>
<evidence type="ECO:0000256" key="1">
    <source>
        <dbReference type="ARBA" id="ARBA00023125"/>
    </source>
</evidence>
<evidence type="ECO:0000259" key="2">
    <source>
        <dbReference type="Pfam" id="PF03221"/>
    </source>
</evidence>
<organism evidence="3 4">
    <name type="scientific">Setomelanomma holmii</name>
    <dbReference type="NCBI Taxonomy" id="210430"/>
    <lineage>
        <taxon>Eukaryota</taxon>
        <taxon>Fungi</taxon>
        <taxon>Dikarya</taxon>
        <taxon>Ascomycota</taxon>
        <taxon>Pezizomycotina</taxon>
        <taxon>Dothideomycetes</taxon>
        <taxon>Pleosporomycetidae</taxon>
        <taxon>Pleosporales</taxon>
        <taxon>Pleosporineae</taxon>
        <taxon>Phaeosphaeriaceae</taxon>
        <taxon>Setomelanomma</taxon>
    </lineage>
</organism>
<keyword evidence="1" id="KW-0238">DNA-binding</keyword>
<sequence>MALSASKITLYAAEVVVLKDHAEKLRKHTKPNIKSYATTYNLPYYRLLRMCKGLPTRSDRRPPAHQLSEEQDLALERYLDVINAIGFGVYRALVEPQANTLLMDSYTGIDEGHQQLGKQWARRWLQRHPKYRRVKAKPIEVQRKLAQEPEAL</sequence>
<evidence type="ECO:0000313" key="4">
    <source>
        <dbReference type="Proteomes" id="UP000799777"/>
    </source>
</evidence>
<dbReference type="Pfam" id="PF03221">
    <property type="entry name" value="HTH_Tnp_Tc5"/>
    <property type="match status" value="1"/>
</dbReference>
<reference evidence="3" key="1">
    <citation type="journal article" date="2020" name="Stud. Mycol.">
        <title>101 Dothideomycetes genomes: a test case for predicting lifestyles and emergence of pathogens.</title>
        <authorList>
            <person name="Haridas S."/>
            <person name="Albert R."/>
            <person name="Binder M."/>
            <person name="Bloem J."/>
            <person name="Labutti K."/>
            <person name="Salamov A."/>
            <person name="Andreopoulos B."/>
            <person name="Baker S."/>
            <person name="Barry K."/>
            <person name="Bills G."/>
            <person name="Bluhm B."/>
            <person name="Cannon C."/>
            <person name="Castanera R."/>
            <person name="Culley D."/>
            <person name="Daum C."/>
            <person name="Ezra D."/>
            <person name="Gonzalez J."/>
            <person name="Henrissat B."/>
            <person name="Kuo A."/>
            <person name="Liang C."/>
            <person name="Lipzen A."/>
            <person name="Lutzoni F."/>
            <person name="Magnuson J."/>
            <person name="Mondo S."/>
            <person name="Nolan M."/>
            <person name="Ohm R."/>
            <person name="Pangilinan J."/>
            <person name="Park H.-J."/>
            <person name="Ramirez L."/>
            <person name="Alfaro M."/>
            <person name="Sun H."/>
            <person name="Tritt A."/>
            <person name="Yoshinaga Y."/>
            <person name="Zwiers L.-H."/>
            <person name="Turgeon B."/>
            <person name="Goodwin S."/>
            <person name="Spatafora J."/>
            <person name="Crous P."/>
            <person name="Grigoriev I."/>
        </authorList>
    </citation>
    <scope>NUCLEOTIDE SEQUENCE</scope>
    <source>
        <strain evidence="3">CBS 110217</strain>
    </source>
</reference>
<proteinExistence type="predicted"/>
<dbReference type="InterPro" id="IPR006600">
    <property type="entry name" value="HTH_CenpB_DNA-bd_dom"/>
</dbReference>
<feature type="non-terminal residue" evidence="3">
    <location>
        <position position="152"/>
    </location>
</feature>
<comment type="caution">
    <text evidence="3">The sequence shown here is derived from an EMBL/GenBank/DDBJ whole genome shotgun (WGS) entry which is preliminary data.</text>
</comment>
<accession>A0A9P4HF67</accession>
<protein>
    <recommendedName>
        <fullName evidence="2">HTH CENPB-type domain-containing protein</fullName>
    </recommendedName>
</protein>
<name>A0A9P4HF67_9PLEO</name>
<dbReference type="EMBL" id="ML978172">
    <property type="protein sequence ID" value="KAF2032529.1"/>
    <property type="molecule type" value="Genomic_DNA"/>
</dbReference>
<keyword evidence="4" id="KW-1185">Reference proteome</keyword>
<dbReference type="AlphaFoldDB" id="A0A9P4HF67"/>
<gene>
    <name evidence="3" type="ORF">EK21DRAFT_60646</name>
</gene>